<dbReference type="Pfam" id="PF08895">
    <property type="entry name" value="DUF1840"/>
    <property type="match status" value="1"/>
</dbReference>
<dbReference type="AlphaFoldDB" id="A0A261U0F1"/>
<dbReference type="OrthoDB" id="5296629at2"/>
<protein>
    <recommendedName>
        <fullName evidence="4">DUF1840 domain-containing protein</fullName>
    </recommendedName>
</protein>
<keyword evidence="3" id="KW-1185">Reference proteome</keyword>
<dbReference type="RefSeq" id="WP_094798161.1">
    <property type="nucleotide sequence ID" value="NZ_NEVN01000013.1"/>
</dbReference>
<evidence type="ECO:0000313" key="2">
    <source>
        <dbReference type="EMBL" id="OZI55105.1"/>
    </source>
</evidence>
<evidence type="ECO:0000256" key="1">
    <source>
        <dbReference type="SAM" id="MobiDB-lite"/>
    </source>
</evidence>
<feature type="region of interest" description="Disordered" evidence="1">
    <location>
        <begin position="58"/>
        <end position="84"/>
    </location>
</feature>
<evidence type="ECO:0000313" key="3">
    <source>
        <dbReference type="Proteomes" id="UP000216913"/>
    </source>
</evidence>
<gene>
    <name evidence="2" type="ORF">CAL25_01435</name>
</gene>
<sequence>MLITFHSKAAPEVLMRTEDALPLLQAAGKEFTDAIPERGVFTPEQLRVAVAGLEAAARIDGKAGRPDDDNDPDKDPVHPIERPVGFSQRAFPLLDMMKQSLQADTDLTWEVSRGW</sequence>
<reference evidence="2 3" key="1">
    <citation type="submission" date="2017-05" db="EMBL/GenBank/DDBJ databases">
        <title>Complete and WGS of Bordetella genogroups.</title>
        <authorList>
            <person name="Spilker T."/>
            <person name="LiPuma J."/>
        </authorList>
    </citation>
    <scope>NUCLEOTIDE SEQUENCE [LARGE SCALE GENOMIC DNA]</scope>
    <source>
        <strain evidence="2 3">AU10456</strain>
    </source>
</reference>
<name>A0A261U0F1_9BORD</name>
<organism evidence="2 3">
    <name type="scientific">Bordetella genomosp. 5</name>
    <dbReference type="NCBI Taxonomy" id="1395608"/>
    <lineage>
        <taxon>Bacteria</taxon>
        <taxon>Pseudomonadati</taxon>
        <taxon>Pseudomonadota</taxon>
        <taxon>Betaproteobacteria</taxon>
        <taxon>Burkholderiales</taxon>
        <taxon>Alcaligenaceae</taxon>
        <taxon>Bordetella</taxon>
    </lineage>
</organism>
<evidence type="ECO:0008006" key="4">
    <source>
        <dbReference type="Google" id="ProtNLM"/>
    </source>
</evidence>
<accession>A0A261U0F1</accession>
<dbReference type="InterPro" id="IPR014991">
    <property type="entry name" value="DUF1840"/>
</dbReference>
<proteinExistence type="predicted"/>
<dbReference type="Proteomes" id="UP000216913">
    <property type="component" value="Unassembled WGS sequence"/>
</dbReference>
<comment type="caution">
    <text evidence="2">The sequence shown here is derived from an EMBL/GenBank/DDBJ whole genome shotgun (WGS) entry which is preliminary data.</text>
</comment>
<dbReference type="EMBL" id="NEVP01000001">
    <property type="protein sequence ID" value="OZI55105.1"/>
    <property type="molecule type" value="Genomic_DNA"/>
</dbReference>
<feature type="compositionally biased region" description="Basic and acidic residues" evidence="1">
    <location>
        <begin position="58"/>
        <end position="81"/>
    </location>
</feature>